<reference evidence="1" key="1">
    <citation type="journal article" date="2020" name="Stud. Mycol.">
        <title>101 Dothideomycetes genomes: a test case for predicting lifestyles and emergence of pathogens.</title>
        <authorList>
            <person name="Haridas S."/>
            <person name="Albert R."/>
            <person name="Binder M."/>
            <person name="Bloem J."/>
            <person name="Labutti K."/>
            <person name="Salamov A."/>
            <person name="Andreopoulos B."/>
            <person name="Baker S."/>
            <person name="Barry K."/>
            <person name="Bills G."/>
            <person name="Bluhm B."/>
            <person name="Cannon C."/>
            <person name="Castanera R."/>
            <person name="Culley D."/>
            <person name="Daum C."/>
            <person name="Ezra D."/>
            <person name="Gonzalez J."/>
            <person name="Henrissat B."/>
            <person name="Kuo A."/>
            <person name="Liang C."/>
            <person name="Lipzen A."/>
            <person name="Lutzoni F."/>
            <person name="Magnuson J."/>
            <person name="Mondo S."/>
            <person name="Nolan M."/>
            <person name="Ohm R."/>
            <person name="Pangilinan J."/>
            <person name="Park H.-J."/>
            <person name="Ramirez L."/>
            <person name="Alfaro M."/>
            <person name="Sun H."/>
            <person name="Tritt A."/>
            <person name="Yoshinaga Y."/>
            <person name="Zwiers L.-H."/>
            <person name="Turgeon B."/>
            <person name="Goodwin S."/>
            <person name="Spatafora J."/>
            <person name="Crous P."/>
            <person name="Grigoriev I."/>
        </authorList>
    </citation>
    <scope>NUCLEOTIDE SEQUENCE</scope>
    <source>
        <strain evidence="1">Tuck. ex Michener</strain>
    </source>
</reference>
<evidence type="ECO:0000313" key="2">
    <source>
        <dbReference type="Proteomes" id="UP000800092"/>
    </source>
</evidence>
<accession>A0A6A6GRI4</accession>
<gene>
    <name evidence="1" type="ORF">EV356DRAFT_538237</name>
</gene>
<dbReference type="OrthoDB" id="19209at2759"/>
<sequence length="89" mass="10194">MAGSHLTNDEASVLFDWFEDIMLIDYQFLTRLASLISTPQQKGHGSIFLKQKRRTSRLIMLKNFRLGASCAHTTHKNYSNISEHTDIPV</sequence>
<evidence type="ECO:0000313" key="1">
    <source>
        <dbReference type="EMBL" id="KAF2228376.1"/>
    </source>
</evidence>
<dbReference type="Proteomes" id="UP000800092">
    <property type="component" value="Unassembled WGS sequence"/>
</dbReference>
<name>A0A6A6GRI4_VIRVR</name>
<keyword evidence="2" id="KW-1185">Reference proteome</keyword>
<protein>
    <submittedName>
        <fullName evidence="1">Uncharacterized protein</fullName>
    </submittedName>
</protein>
<proteinExistence type="predicted"/>
<organism evidence="1 2">
    <name type="scientific">Viridothelium virens</name>
    <name type="common">Speckled blister lichen</name>
    <name type="synonym">Trypethelium virens</name>
    <dbReference type="NCBI Taxonomy" id="1048519"/>
    <lineage>
        <taxon>Eukaryota</taxon>
        <taxon>Fungi</taxon>
        <taxon>Dikarya</taxon>
        <taxon>Ascomycota</taxon>
        <taxon>Pezizomycotina</taxon>
        <taxon>Dothideomycetes</taxon>
        <taxon>Dothideomycetes incertae sedis</taxon>
        <taxon>Trypetheliales</taxon>
        <taxon>Trypetheliaceae</taxon>
        <taxon>Viridothelium</taxon>
    </lineage>
</organism>
<dbReference type="AlphaFoldDB" id="A0A6A6GRI4"/>
<dbReference type="EMBL" id="ML992078">
    <property type="protein sequence ID" value="KAF2228376.1"/>
    <property type="molecule type" value="Genomic_DNA"/>
</dbReference>